<dbReference type="EMBL" id="AP012029">
    <property type="protein sequence ID" value="BAJ62209.1"/>
    <property type="molecule type" value="Genomic_DNA"/>
</dbReference>
<evidence type="ECO:0000259" key="16">
    <source>
        <dbReference type="PROSITE" id="PS50109"/>
    </source>
</evidence>
<evidence type="ECO:0000256" key="15">
    <source>
        <dbReference type="SAM" id="Phobius"/>
    </source>
</evidence>
<dbReference type="InterPro" id="IPR000014">
    <property type="entry name" value="PAS"/>
</dbReference>
<evidence type="ECO:0000256" key="10">
    <source>
        <dbReference type="ARBA" id="ARBA00022777"/>
    </source>
</evidence>
<dbReference type="PROSITE" id="PS50885">
    <property type="entry name" value="HAMP"/>
    <property type="match status" value="1"/>
</dbReference>
<dbReference type="PANTHER" id="PTHR42878">
    <property type="entry name" value="TWO-COMPONENT HISTIDINE KINASE"/>
    <property type="match status" value="1"/>
</dbReference>
<dbReference type="PRINTS" id="PR00344">
    <property type="entry name" value="BCTRLSENSOR"/>
</dbReference>
<keyword evidence="12 15" id="KW-1133">Transmembrane helix</keyword>
<evidence type="ECO:0000259" key="18">
    <source>
        <dbReference type="PROSITE" id="PS50885"/>
    </source>
</evidence>
<dbReference type="SMART" id="SM00304">
    <property type="entry name" value="HAMP"/>
    <property type="match status" value="1"/>
</dbReference>
<dbReference type="STRING" id="926569.ANT_01750"/>
<dbReference type="Proteomes" id="UP000008922">
    <property type="component" value="Chromosome"/>
</dbReference>
<dbReference type="InterPro" id="IPR035965">
    <property type="entry name" value="PAS-like_dom_sf"/>
</dbReference>
<dbReference type="GO" id="GO:0007234">
    <property type="term" value="P:osmosensory signaling via phosphorelay pathway"/>
    <property type="evidence" value="ECO:0007669"/>
    <property type="project" value="TreeGrafter"/>
</dbReference>
<evidence type="ECO:0000313" key="19">
    <source>
        <dbReference type="EMBL" id="BAJ62209.1"/>
    </source>
</evidence>
<dbReference type="Pfam" id="PF23846">
    <property type="entry name" value="Cache_WalK"/>
    <property type="match status" value="1"/>
</dbReference>
<dbReference type="GO" id="GO:0030295">
    <property type="term" value="F:protein kinase activator activity"/>
    <property type="evidence" value="ECO:0007669"/>
    <property type="project" value="TreeGrafter"/>
</dbReference>
<dbReference type="Pfam" id="PF00512">
    <property type="entry name" value="HisKA"/>
    <property type="match status" value="1"/>
</dbReference>
<evidence type="ECO:0000259" key="17">
    <source>
        <dbReference type="PROSITE" id="PS50112"/>
    </source>
</evidence>
<dbReference type="CDD" id="cd06225">
    <property type="entry name" value="HAMP"/>
    <property type="match status" value="1"/>
</dbReference>
<dbReference type="SMART" id="SM00387">
    <property type="entry name" value="HATPase_c"/>
    <property type="match status" value="1"/>
</dbReference>
<dbReference type="InterPro" id="IPR050351">
    <property type="entry name" value="BphY/WalK/GraS-like"/>
</dbReference>
<protein>
    <recommendedName>
        <fullName evidence="4">histidine kinase</fullName>
        <ecNumber evidence="4">2.7.13.3</ecNumber>
    </recommendedName>
</protein>
<dbReference type="OrthoDB" id="9813151at2"/>
<sequence length="584" mass="65733">MSRRVFWRILAPLMGLILLTLAGVTLYLSSLFYQNNLQRMQTYLLQEARLMRNLLMPLILEDPQNPQINQIVRESARLVGERITVVLADGRVVGESEKPLDQLENHLSRPEVQEALSNREAVEIRFSTTIGEEMLYVAIPVVSQNQQVVAVIRLAASMGAIRQEQQTLNGSLFIAALIAAAFAVLIAVWITRRVLAPLEKLSATAQQLAEHTGETARNEGDEIRRLQAAFQTMSEHLREQVSQLRAERQKLHSVLKNMKDGILLVDENGKISLINPAAAGMFGIEETRAIGASLIEAVRHHTIVELWERTRHSEQPQDGEVEVLPEHRFLQVVLTPLGKETGNATLLVFHDLTRERRVERVRRDFVSNVSHELRTPLASLKALVETLQEGALEDPPAAQRFLRQMEIEIDNLTQMVRELLELSRIESGLVPLQRRPVSPCEILRRGAERMRLQAERAGLTLQVDCPESLPEVFADAERVEQVLVNLTHNAVKFTPPGGEITLGVKQEGQAICFWVRDTGVGIPPEDLERIFERFYKTDRSRSGEGTGLGLSIARHIVETHGGRIWAESQVQQGSTFFFTLPLEK</sequence>
<dbReference type="FunFam" id="3.30.565.10:FF:000006">
    <property type="entry name" value="Sensor histidine kinase WalK"/>
    <property type="match status" value="1"/>
</dbReference>
<gene>
    <name evidence="19" type="ordered locus">ANT_01750</name>
</gene>
<reference evidence="19 20" key="1">
    <citation type="submission" date="2010-12" db="EMBL/GenBank/DDBJ databases">
        <title>Whole genome sequence of Anaerolinea thermophila UNI-1.</title>
        <authorList>
            <person name="Narita-Yamada S."/>
            <person name="Kishi E."/>
            <person name="Watanabe Y."/>
            <person name="Takasaki K."/>
            <person name="Ankai A."/>
            <person name="Oguchi A."/>
            <person name="Fukui S."/>
            <person name="Takahashi M."/>
            <person name="Yashiro I."/>
            <person name="Hosoyama A."/>
            <person name="Sekiguchi Y."/>
            <person name="Hanada S."/>
            <person name="Fujita N."/>
        </authorList>
    </citation>
    <scope>NUCLEOTIDE SEQUENCE [LARGE SCALE GENOMIC DNA]</scope>
    <source>
        <strain evidence="20">DSM 14523 / JCM 11388 / NBRC 100420 / UNI-1</strain>
    </source>
</reference>
<dbReference type="eggNOG" id="COG5002">
    <property type="taxonomic scope" value="Bacteria"/>
</dbReference>
<dbReference type="Gene3D" id="3.30.450.20">
    <property type="entry name" value="PAS domain"/>
    <property type="match status" value="2"/>
</dbReference>
<dbReference type="KEGG" id="atm:ANT_01750"/>
<feature type="domain" description="HAMP" evidence="18">
    <location>
        <begin position="192"/>
        <end position="242"/>
    </location>
</feature>
<evidence type="ECO:0000256" key="13">
    <source>
        <dbReference type="ARBA" id="ARBA00023012"/>
    </source>
</evidence>
<keyword evidence="20" id="KW-1185">Reference proteome</keyword>
<keyword evidence="14 15" id="KW-0472">Membrane</keyword>
<comment type="catalytic activity">
    <reaction evidence="1">
        <text>ATP + protein L-histidine = ADP + protein N-phospho-L-histidine.</text>
        <dbReference type="EC" id="2.7.13.3"/>
    </reaction>
</comment>
<dbReference type="CDD" id="cd00075">
    <property type="entry name" value="HATPase"/>
    <property type="match status" value="1"/>
</dbReference>
<evidence type="ECO:0000256" key="3">
    <source>
        <dbReference type="ARBA" id="ARBA00004236"/>
    </source>
</evidence>
<keyword evidence="7" id="KW-0808">Transferase</keyword>
<name>E8MZ66_ANATU</name>
<evidence type="ECO:0000256" key="11">
    <source>
        <dbReference type="ARBA" id="ARBA00022840"/>
    </source>
</evidence>
<dbReference type="FunFam" id="1.10.287.130:FF:000008">
    <property type="entry name" value="Two-component sensor histidine kinase"/>
    <property type="match status" value="1"/>
</dbReference>
<dbReference type="SUPFAM" id="SSF55785">
    <property type="entry name" value="PYP-like sensor domain (PAS domain)"/>
    <property type="match status" value="1"/>
</dbReference>
<dbReference type="InterPro" id="IPR003661">
    <property type="entry name" value="HisK_dim/P_dom"/>
</dbReference>
<dbReference type="SUPFAM" id="SSF158472">
    <property type="entry name" value="HAMP domain-like"/>
    <property type="match status" value="1"/>
</dbReference>
<evidence type="ECO:0000256" key="5">
    <source>
        <dbReference type="ARBA" id="ARBA00022475"/>
    </source>
</evidence>
<dbReference type="FunCoup" id="E8MZ66">
    <property type="interactions" value="229"/>
</dbReference>
<evidence type="ECO:0000256" key="8">
    <source>
        <dbReference type="ARBA" id="ARBA00022692"/>
    </source>
</evidence>
<keyword evidence="5" id="KW-1003">Cell membrane</keyword>
<dbReference type="InParanoid" id="E8MZ66"/>
<dbReference type="InterPro" id="IPR004358">
    <property type="entry name" value="Sig_transdc_His_kin-like_C"/>
</dbReference>
<dbReference type="NCBIfam" id="TIGR00229">
    <property type="entry name" value="sensory_box"/>
    <property type="match status" value="1"/>
</dbReference>
<evidence type="ECO:0000256" key="14">
    <source>
        <dbReference type="ARBA" id="ARBA00023136"/>
    </source>
</evidence>
<dbReference type="GO" id="GO:0005524">
    <property type="term" value="F:ATP binding"/>
    <property type="evidence" value="ECO:0007669"/>
    <property type="project" value="UniProtKB-KW"/>
</dbReference>
<dbReference type="SUPFAM" id="SSF55874">
    <property type="entry name" value="ATPase domain of HSP90 chaperone/DNA topoisomerase II/histidine kinase"/>
    <property type="match status" value="1"/>
</dbReference>
<dbReference type="InterPro" id="IPR003660">
    <property type="entry name" value="HAMP_dom"/>
</dbReference>
<dbReference type="Gene3D" id="1.10.8.500">
    <property type="entry name" value="HAMP domain in histidine kinase"/>
    <property type="match status" value="1"/>
</dbReference>
<dbReference type="SUPFAM" id="SSF47384">
    <property type="entry name" value="Homodimeric domain of signal transducing histidine kinase"/>
    <property type="match status" value="1"/>
</dbReference>
<comment type="subcellular location">
    <subcellularLocation>
        <location evidence="3">Cell membrane</location>
    </subcellularLocation>
    <subcellularLocation>
        <location evidence="2">Membrane</location>
        <topology evidence="2">Multi-pass membrane protein</topology>
    </subcellularLocation>
</comment>
<dbReference type="GO" id="GO:0005886">
    <property type="term" value="C:plasma membrane"/>
    <property type="evidence" value="ECO:0007669"/>
    <property type="project" value="UniProtKB-SubCell"/>
</dbReference>
<evidence type="ECO:0000256" key="7">
    <source>
        <dbReference type="ARBA" id="ARBA00022679"/>
    </source>
</evidence>
<dbReference type="GO" id="GO:0006355">
    <property type="term" value="P:regulation of DNA-templated transcription"/>
    <property type="evidence" value="ECO:0007669"/>
    <property type="project" value="InterPro"/>
</dbReference>
<dbReference type="InterPro" id="IPR013767">
    <property type="entry name" value="PAS_fold"/>
</dbReference>
<dbReference type="InterPro" id="IPR003594">
    <property type="entry name" value="HATPase_dom"/>
</dbReference>
<keyword evidence="6" id="KW-0597">Phosphoprotein</keyword>
<evidence type="ECO:0000256" key="6">
    <source>
        <dbReference type="ARBA" id="ARBA00022553"/>
    </source>
</evidence>
<keyword evidence="10 19" id="KW-0418">Kinase</keyword>
<dbReference type="CDD" id="cd00082">
    <property type="entry name" value="HisKA"/>
    <property type="match status" value="1"/>
</dbReference>
<dbReference type="Gene3D" id="3.30.565.10">
    <property type="entry name" value="Histidine kinase-like ATPase, C-terminal domain"/>
    <property type="match status" value="1"/>
</dbReference>
<dbReference type="CDD" id="cd00130">
    <property type="entry name" value="PAS"/>
    <property type="match status" value="1"/>
</dbReference>
<dbReference type="PANTHER" id="PTHR42878:SF7">
    <property type="entry name" value="SENSOR HISTIDINE KINASE GLRK"/>
    <property type="match status" value="1"/>
</dbReference>
<keyword evidence="9" id="KW-0547">Nucleotide-binding</keyword>
<dbReference type="PROSITE" id="PS50112">
    <property type="entry name" value="PAS"/>
    <property type="match status" value="1"/>
</dbReference>
<evidence type="ECO:0000256" key="4">
    <source>
        <dbReference type="ARBA" id="ARBA00012438"/>
    </source>
</evidence>
<proteinExistence type="predicted"/>
<dbReference type="AlphaFoldDB" id="E8MZ66"/>
<dbReference type="PROSITE" id="PS50109">
    <property type="entry name" value="HIS_KIN"/>
    <property type="match status" value="1"/>
</dbReference>
<dbReference type="GO" id="GO:0000155">
    <property type="term" value="F:phosphorelay sensor kinase activity"/>
    <property type="evidence" value="ECO:0007669"/>
    <property type="project" value="InterPro"/>
</dbReference>
<dbReference type="InterPro" id="IPR005467">
    <property type="entry name" value="His_kinase_dom"/>
</dbReference>
<dbReference type="EC" id="2.7.13.3" evidence="4"/>
<dbReference type="Pfam" id="PF02518">
    <property type="entry name" value="HATPase_c"/>
    <property type="match status" value="1"/>
</dbReference>
<accession>E8MZ66</accession>
<dbReference type="HOGENOM" id="CLU_000445_89_6_0"/>
<feature type="domain" description="Histidine kinase" evidence="16">
    <location>
        <begin position="368"/>
        <end position="584"/>
    </location>
</feature>
<dbReference type="Gene3D" id="1.10.287.130">
    <property type="match status" value="1"/>
</dbReference>
<evidence type="ECO:0000256" key="1">
    <source>
        <dbReference type="ARBA" id="ARBA00000085"/>
    </source>
</evidence>
<keyword evidence="11" id="KW-0067">ATP-binding</keyword>
<dbReference type="InterPro" id="IPR057640">
    <property type="entry name" value="Cache_WalK"/>
</dbReference>
<evidence type="ECO:0000313" key="20">
    <source>
        <dbReference type="Proteomes" id="UP000008922"/>
    </source>
</evidence>
<keyword evidence="13" id="KW-0902">Two-component regulatory system</keyword>
<feature type="transmembrane region" description="Helical" evidence="15">
    <location>
        <begin position="172"/>
        <end position="190"/>
    </location>
</feature>
<organism evidence="19 20">
    <name type="scientific">Anaerolinea thermophila (strain DSM 14523 / JCM 11388 / NBRC 100420 / UNI-1)</name>
    <dbReference type="NCBI Taxonomy" id="926569"/>
    <lineage>
        <taxon>Bacteria</taxon>
        <taxon>Bacillati</taxon>
        <taxon>Chloroflexota</taxon>
        <taxon>Anaerolineae</taxon>
        <taxon>Anaerolineales</taxon>
        <taxon>Anaerolineaceae</taxon>
        <taxon>Anaerolinea</taxon>
    </lineage>
</organism>
<feature type="domain" description="PAS" evidence="17">
    <location>
        <begin position="247"/>
        <end position="300"/>
    </location>
</feature>
<dbReference type="InterPro" id="IPR036097">
    <property type="entry name" value="HisK_dim/P_sf"/>
</dbReference>
<dbReference type="SMART" id="SM00388">
    <property type="entry name" value="HisKA"/>
    <property type="match status" value="1"/>
</dbReference>
<dbReference type="Pfam" id="PF00672">
    <property type="entry name" value="HAMP"/>
    <property type="match status" value="1"/>
</dbReference>
<dbReference type="Pfam" id="PF00989">
    <property type="entry name" value="PAS"/>
    <property type="match status" value="1"/>
</dbReference>
<dbReference type="GO" id="GO:0000156">
    <property type="term" value="F:phosphorelay response regulator activity"/>
    <property type="evidence" value="ECO:0007669"/>
    <property type="project" value="TreeGrafter"/>
</dbReference>
<dbReference type="InterPro" id="IPR036890">
    <property type="entry name" value="HATPase_C_sf"/>
</dbReference>
<evidence type="ECO:0000256" key="9">
    <source>
        <dbReference type="ARBA" id="ARBA00022741"/>
    </source>
</evidence>
<keyword evidence="8 15" id="KW-0812">Transmembrane</keyword>
<evidence type="ECO:0000256" key="2">
    <source>
        <dbReference type="ARBA" id="ARBA00004141"/>
    </source>
</evidence>
<feature type="transmembrane region" description="Helical" evidence="15">
    <location>
        <begin position="6"/>
        <end position="33"/>
    </location>
</feature>
<dbReference type="RefSeq" id="WP_013558607.1">
    <property type="nucleotide sequence ID" value="NC_014960.1"/>
</dbReference>
<dbReference type="SMART" id="SM00091">
    <property type="entry name" value="PAS"/>
    <property type="match status" value="1"/>
</dbReference>
<evidence type="ECO:0000256" key="12">
    <source>
        <dbReference type="ARBA" id="ARBA00022989"/>
    </source>
</evidence>